<dbReference type="CDD" id="cd00082">
    <property type="entry name" value="HisKA"/>
    <property type="match status" value="1"/>
</dbReference>
<dbReference type="Proteomes" id="UP000007721">
    <property type="component" value="Chromosome"/>
</dbReference>
<dbReference type="Pfam" id="PF00072">
    <property type="entry name" value="Response_reg"/>
    <property type="match status" value="1"/>
</dbReference>
<dbReference type="GO" id="GO:0016020">
    <property type="term" value="C:membrane"/>
    <property type="evidence" value="ECO:0007669"/>
    <property type="project" value="UniProtKB-SubCell"/>
</dbReference>
<gene>
    <name evidence="11" type="ordered locus">Geob_0738</name>
</gene>
<dbReference type="InterPro" id="IPR005467">
    <property type="entry name" value="His_kinase_dom"/>
</dbReference>
<dbReference type="CDD" id="cd00130">
    <property type="entry name" value="PAS"/>
    <property type="match status" value="1"/>
</dbReference>
<keyword evidence="6" id="KW-0472">Membrane</keyword>
<dbReference type="InterPro" id="IPR050351">
    <property type="entry name" value="BphY/WalK/GraS-like"/>
</dbReference>
<feature type="domain" description="PAS" evidence="10">
    <location>
        <begin position="140"/>
        <end position="188"/>
    </location>
</feature>
<feature type="domain" description="Response regulatory" evidence="9">
    <location>
        <begin position="6"/>
        <end position="122"/>
    </location>
</feature>
<dbReference type="NCBIfam" id="TIGR00229">
    <property type="entry name" value="sensory_box"/>
    <property type="match status" value="1"/>
</dbReference>
<dbReference type="Gene3D" id="1.10.287.130">
    <property type="match status" value="1"/>
</dbReference>
<evidence type="ECO:0000256" key="7">
    <source>
        <dbReference type="PROSITE-ProRule" id="PRU00169"/>
    </source>
</evidence>
<keyword evidence="12" id="KW-1185">Reference proteome</keyword>
<dbReference type="CDD" id="cd00156">
    <property type="entry name" value="REC"/>
    <property type="match status" value="1"/>
</dbReference>
<comment type="catalytic activity">
    <reaction evidence="1">
        <text>ATP + protein L-histidine = ADP + protein N-phospho-L-histidine.</text>
        <dbReference type="EC" id="2.7.13.3"/>
    </reaction>
</comment>
<dbReference type="SUPFAM" id="SSF55785">
    <property type="entry name" value="PYP-like sensor domain (PAS domain)"/>
    <property type="match status" value="1"/>
</dbReference>
<evidence type="ECO:0000256" key="1">
    <source>
        <dbReference type="ARBA" id="ARBA00000085"/>
    </source>
</evidence>
<dbReference type="PRINTS" id="PR00344">
    <property type="entry name" value="BCTRLSENSOR"/>
</dbReference>
<dbReference type="AlphaFoldDB" id="B9M130"/>
<dbReference type="SUPFAM" id="SSF52172">
    <property type="entry name" value="CheY-like"/>
    <property type="match status" value="1"/>
</dbReference>
<evidence type="ECO:0000259" key="10">
    <source>
        <dbReference type="PROSITE" id="PS50112"/>
    </source>
</evidence>
<dbReference type="KEGG" id="geo:Geob_0738"/>
<dbReference type="EMBL" id="CP001390">
    <property type="protein sequence ID" value="ACM19100.1"/>
    <property type="molecule type" value="Genomic_DNA"/>
</dbReference>
<dbReference type="InterPro" id="IPR036890">
    <property type="entry name" value="HATPase_C_sf"/>
</dbReference>
<accession>B9M130</accession>
<dbReference type="Pfam" id="PF00512">
    <property type="entry name" value="HisKA"/>
    <property type="match status" value="1"/>
</dbReference>
<dbReference type="PANTHER" id="PTHR42878">
    <property type="entry name" value="TWO-COMPONENT HISTIDINE KINASE"/>
    <property type="match status" value="1"/>
</dbReference>
<dbReference type="SMART" id="SM00091">
    <property type="entry name" value="PAS"/>
    <property type="match status" value="1"/>
</dbReference>
<sequence length="521" mass="59132">MDKALRLLIVDDSRDDAELMLHTLNQNGYETKYQVVDTLEAMRAALETEEWDIIFSDHAMPHFSAPEALAVAKELHPELPFIILSGEIDLNLAVSLMKGGAQDYIQKREMARIVPAIERELREVEACRQRRRMETALLASEIRYRRLFETAKDGILILDADTGKITDANPSLMEMLGCSSDELIGKKLWKTDIFADTFASKRAFNELEKKGYIRYDDMSLKTREGQQIDVEFISNVYPVDDMKVIQCNMRNITDRKRAEGQVKILDTYLEARAAELEAANSQLEAFNYTVSHDLRAPLTNINGYCQLLMELCRNILEPRFMGYLQEINNGVLRMNRLIDSLLNLSLVSRAELHREKVNLSQTAKAVAAELKLMEPQRKVTFKIADDVMVYGDVSLLQVVMENLFGNAWKYTSKRDLAHIEFGVTDHGGTRACYVRDNGAGFDMTNAEKLFNVFQRLDDTGEFEGFGIGLATVKRIIQSHGGWIIGEGEAGKGATFYFTLDDQLQYETINIEKKGEVIMAQT</sequence>
<feature type="domain" description="Histidine kinase" evidence="8">
    <location>
        <begin position="289"/>
        <end position="503"/>
    </location>
</feature>
<evidence type="ECO:0000256" key="4">
    <source>
        <dbReference type="ARBA" id="ARBA00022679"/>
    </source>
</evidence>
<dbReference type="InterPro" id="IPR011006">
    <property type="entry name" value="CheY-like_superfamily"/>
</dbReference>
<dbReference type="InterPro" id="IPR003594">
    <property type="entry name" value="HATPase_dom"/>
</dbReference>
<evidence type="ECO:0000259" key="8">
    <source>
        <dbReference type="PROSITE" id="PS50109"/>
    </source>
</evidence>
<dbReference type="InterPro" id="IPR036097">
    <property type="entry name" value="HisK_dim/P_sf"/>
</dbReference>
<dbReference type="HOGENOM" id="CLU_000445_114_71_7"/>
<dbReference type="GO" id="GO:0000155">
    <property type="term" value="F:phosphorelay sensor kinase activity"/>
    <property type="evidence" value="ECO:0007669"/>
    <property type="project" value="InterPro"/>
</dbReference>
<dbReference type="RefSeq" id="WP_012645829.1">
    <property type="nucleotide sequence ID" value="NC_011979.1"/>
</dbReference>
<dbReference type="InterPro" id="IPR035965">
    <property type="entry name" value="PAS-like_dom_sf"/>
</dbReference>
<dbReference type="GO" id="GO:0000156">
    <property type="term" value="F:phosphorelay response regulator activity"/>
    <property type="evidence" value="ECO:0007669"/>
    <property type="project" value="TreeGrafter"/>
</dbReference>
<dbReference type="InterPro" id="IPR001789">
    <property type="entry name" value="Sig_transdc_resp-reg_receiver"/>
</dbReference>
<evidence type="ECO:0000313" key="12">
    <source>
        <dbReference type="Proteomes" id="UP000007721"/>
    </source>
</evidence>
<proteinExistence type="predicted"/>
<dbReference type="SUPFAM" id="SSF47384">
    <property type="entry name" value="Homodimeric domain of signal transducing histidine kinase"/>
    <property type="match status" value="1"/>
</dbReference>
<reference evidence="11 12" key="1">
    <citation type="submission" date="2009-01" db="EMBL/GenBank/DDBJ databases">
        <title>Complete sequence of Geobacter sp. FRC-32.</title>
        <authorList>
            <consortium name="US DOE Joint Genome Institute"/>
            <person name="Lucas S."/>
            <person name="Copeland A."/>
            <person name="Lapidus A."/>
            <person name="Glavina del Rio T."/>
            <person name="Dalin E."/>
            <person name="Tice H."/>
            <person name="Bruce D."/>
            <person name="Goodwin L."/>
            <person name="Pitluck S."/>
            <person name="Saunders E."/>
            <person name="Brettin T."/>
            <person name="Detter J.C."/>
            <person name="Han C."/>
            <person name="Larimer F."/>
            <person name="Land M."/>
            <person name="Hauser L."/>
            <person name="Kyrpides N."/>
            <person name="Ovchinnikova G."/>
            <person name="Kostka J."/>
            <person name="Richardson P."/>
        </authorList>
    </citation>
    <scope>NUCLEOTIDE SEQUENCE [LARGE SCALE GENOMIC DNA]</scope>
    <source>
        <strain evidence="12">DSM 22248 / JCM 15807 / FRC-32</strain>
    </source>
</reference>
<dbReference type="InterPro" id="IPR000014">
    <property type="entry name" value="PAS"/>
</dbReference>
<dbReference type="STRING" id="316067.Geob_0738"/>
<dbReference type="Pfam" id="PF13188">
    <property type="entry name" value="PAS_8"/>
    <property type="match status" value="1"/>
</dbReference>
<dbReference type="SMART" id="SM00387">
    <property type="entry name" value="HATPase_c"/>
    <property type="match status" value="1"/>
</dbReference>
<dbReference type="PROSITE" id="PS50110">
    <property type="entry name" value="RESPONSE_REGULATORY"/>
    <property type="match status" value="1"/>
</dbReference>
<dbReference type="InterPro" id="IPR003661">
    <property type="entry name" value="HisK_dim/P_dom"/>
</dbReference>
<dbReference type="PROSITE" id="PS50112">
    <property type="entry name" value="PAS"/>
    <property type="match status" value="1"/>
</dbReference>
<evidence type="ECO:0000259" key="9">
    <source>
        <dbReference type="PROSITE" id="PS50110"/>
    </source>
</evidence>
<evidence type="ECO:0000256" key="3">
    <source>
        <dbReference type="ARBA" id="ARBA00022553"/>
    </source>
</evidence>
<dbReference type="Pfam" id="PF02518">
    <property type="entry name" value="HATPase_c"/>
    <property type="match status" value="1"/>
</dbReference>
<dbReference type="SMART" id="SM00448">
    <property type="entry name" value="REC"/>
    <property type="match status" value="1"/>
</dbReference>
<feature type="modified residue" description="4-aspartylphosphate" evidence="7">
    <location>
        <position position="57"/>
    </location>
</feature>
<dbReference type="OrthoDB" id="9787818at2"/>
<dbReference type="Gene3D" id="3.40.50.2300">
    <property type="match status" value="1"/>
</dbReference>
<dbReference type="Gene3D" id="3.30.565.10">
    <property type="entry name" value="Histidine kinase-like ATPase, C-terminal domain"/>
    <property type="match status" value="1"/>
</dbReference>
<name>B9M130_GEODF</name>
<keyword evidence="4" id="KW-0808">Transferase</keyword>
<dbReference type="PANTHER" id="PTHR42878:SF15">
    <property type="entry name" value="BACTERIOPHYTOCHROME"/>
    <property type="match status" value="1"/>
</dbReference>
<keyword evidence="3 7" id="KW-0597">Phosphoprotein</keyword>
<dbReference type="InterPro" id="IPR004358">
    <property type="entry name" value="Sig_transdc_His_kin-like_C"/>
</dbReference>
<dbReference type="SMART" id="SM00388">
    <property type="entry name" value="HisKA"/>
    <property type="match status" value="1"/>
</dbReference>
<dbReference type="SUPFAM" id="SSF55874">
    <property type="entry name" value="ATPase domain of HSP90 chaperone/DNA topoisomerase II/histidine kinase"/>
    <property type="match status" value="1"/>
</dbReference>
<keyword evidence="5 11" id="KW-0418">Kinase</keyword>
<dbReference type="FunFam" id="3.30.565.10:FF:000006">
    <property type="entry name" value="Sensor histidine kinase WalK"/>
    <property type="match status" value="1"/>
</dbReference>
<dbReference type="eggNOG" id="COG4251">
    <property type="taxonomic scope" value="Bacteria"/>
</dbReference>
<evidence type="ECO:0000256" key="5">
    <source>
        <dbReference type="ARBA" id="ARBA00022777"/>
    </source>
</evidence>
<organism evidence="11 12">
    <name type="scientific">Geotalea daltonii (strain DSM 22248 / JCM 15807 / FRC-32)</name>
    <name type="common">Geobacter daltonii</name>
    <dbReference type="NCBI Taxonomy" id="316067"/>
    <lineage>
        <taxon>Bacteria</taxon>
        <taxon>Pseudomonadati</taxon>
        <taxon>Thermodesulfobacteriota</taxon>
        <taxon>Desulfuromonadia</taxon>
        <taxon>Geobacterales</taxon>
        <taxon>Geobacteraceae</taxon>
        <taxon>Geotalea</taxon>
    </lineage>
</organism>
<evidence type="ECO:0000313" key="11">
    <source>
        <dbReference type="EMBL" id="ACM19100.1"/>
    </source>
</evidence>
<dbReference type="EC" id="2.7.13.3" evidence="2"/>
<dbReference type="GO" id="GO:0007234">
    <property type="term" value="P:osmosensory signaling via phosphorelay pathway"/>
    <property type="evidence" value="ECO:0007669"/>
    <property type="project" value="TreeGrafter"/>
</dbReference>
<dbReference type="eggNOG" id="COG2204">
    <property type="taxonomic scope" value="Bacteria"/>
</dbReference>
<dbReference type="Gene3D" id="3.30.450.20">
    <property type="entry name" value="PAS domain"/>
    <property type="match status" value="1"/>
</dbReference>
<evidence type="ECO:0000256" key="6">
    <source>
        <dbReference type="ARBA" id="ARBA00023136"/>
    </source>
</evidence>
<protein>
    <recommendedName>
        <fullName evidence="2">histidine kinase</fullName>
        <ecNumber evidence="2">2.7.13.3</ecNumber>
    </recommendedName>
</protein>
<dbReference type="PROSITE" id="PS50109">
    <property type="entry name" value="HIS_KIN"/>
    <property type="match status" value="1"/>
</dbReference>
<evidence type="ECO:0000256" key="2">
    <source>
        <dbReference type="ARBA" id="ARBA00012438"/>
    </source>
</evidence>
<dbReference type="GO" id="GO:0030295">
    <property type="term" value="F:protein kinase activator activity"/>
    <property type="evidence" value="ECO:0007669"/>
    <property type="project" value="TreeGrafter"/>
</dbReference>